<protein>
    <submittedName>
        <fullName evidence="5">LuxR family transcriptional regulator</fullName>
    </submittedName>
</protein>
<dbReference type="InterPro" id="IPR036388">
    <property type="entry name" value="WH-like_DNA-bd_sf"/>
</dbReference>
<keyword evidence="6" id="KW-1185">Reference proteome</keyword>
<dbReference type="InterPro" id="IPR041617">
    <property type="entry name" value="TPR_MalT"/>
</dbReference>
<dbReference type="EMBL" id="BSRI01000002">
    <property type="protein sequence ID" value="GLV58429.1"/>
    <property type="molecule type" value="Genomic_DNA"/>
</dbReference>
<dbReference type="Pfam" id="PF17874">
    <property type="entry name" value="TPR_MalT"/>
    <property type="match status" value="1"/>
</dbReference>
<comment type="caution">
    <text evidence="5">The sequence shown here is derived from an EMBL/GenBank/DDBJ whole genome shotgun (WGS) entry which is preliminary data.</text>
</comment>
<dbReference type="SUPFAM" id="SSF46894">
    <property type="entry name" value="C-terminal effector domain of the bipartite response regulators"/>
    <property type="match status" value="1"/>
</dbReference>
<dbReference type="RefSeq" id="WP_338254630.1">
    <property type="nucleotide sequence ID" value="NZ_BSRI01000002.1"/>
</dbReference>
<dbReference type="Pfam" id="PF25873">
    <property type="entry name" value="WHD_MalT"/>
    <property type="match status" value="1"/>
</dbReference>
<dbReference type="PANTHER" id="PTHR44688">
    <property type="entry name" value="DNA-BINDING TRANSCRIPTIONAL ACTIVATOR DEVR_DOSR"/>
    <property type="match status" value="1"/>
</dbReference>
<evidence type="ECO:0000313" key="5">
    <source>
        <dbReference type="EMBL" id="GLV58429.1"/>
    </source>
</evidence>
<dbReference type="InterPro" id="IPR011990">
    <property type="entry name" value="TPR-like_helical_dom_sf"/>
</dbReference>
<reference evidence="5 6" key="1">
    <citation type="submission" date="2023-02" db="EMBL/GenBank/DDBJ databases">
        <title>Dictyobacter halimunensis sp. nov., a new member of the class Ktedonobacteria from forest soil in a geothermal area.</title>
        <authorList>
            <person name="Rachmania M.K."/>
            <person name="Ningsih F."/>
            <person name="Sakai Y."/>
            <person name="Yabe S."/>
            <person name="Yokota A."/>
            <person name="Sjamsuridzal W."/>
        </authorList>
    </citation>
    <scope>NUCLEOTIDE SEQUENCE [LARGE SCALE GENOMIC DNA]</scope>
    <source>
        <strain evidence="5 6">S3.2.2.5</strain>
    </source>
</reference>
<dbReference type="InterPro" id="IPR000792">
    <property type="entry name" value="Tscrpt_reg_LuxR_C"/>
</dbReference>
<keyword evidence="3" id="KW-0804">Transcription</keyword>
<dbReference type="InterPro" id="IPR016032">
    <property type="entry name" value="Sig_transdc_resp-reg_C-effctor"/>
</dbReference>
<dbReference type="PRINTS" id="PR00038">
    <property type="entry name" value="HTHLUXR"/>
</dbReference>
<dbReference type="InterPro" id="IPR027417">
    <property type="entry name" value="P-loop_NTPase"/>
</dbReference>
<dbReference type="SMART" id="SM00421">
    <property type="entry name" value="HTH_LUXR"/>
    <property type="match status" value="1"/>
</dbReference>
<evidence type="ECO:0000256" key="1">
    <source>
        <dbReference type="ARBA" id="ARBA00023015"/>
    </source>
</evidence>
<dbReference type="PROSITE" id="PS00622">
    <property type="entry name" value="HTH_LUXR_1"/>
    <property type="match status" value="1"/>
</dbReference>
<keyword evidence="2" id="KW-0238">DNA-binding</keyword>
<evidence type="ECO:0000256" key="3">
    <source>
        <dbReference type="ARBA" id="ARBA00023163"/>
    </source>
</evidence>
<dbReference type="SUPFAM" id="SSF48452">
    <property type="entry name" value="TPR-like"/>
    <property type="match status" value="1"/>
</dbReference>
<proteinExistence type="predicted"/>
<gene>
    <name evidence="5" type="ORF">KDH_52620</name>
</gene>
<evidence type="ECO:0000256" key="2">
    <source>
        <dbReference type="ARBA" id="ARBA00023125"/>
    </source>
</evidence>
<evidence type="ECO:0000313" key="6">
    <source>
        <dbReference type="Proteomes" id="UP001344906"/>
    </source>
</evidence>
<accession>A0ABQ6FY01</accession>
<organism evidence="5 6">
    <name type="scientific">Dictyobacter halimunensis</name>
    <dbReference type="NCBI Taxonomy" id="3026934"/>
    <lineage>
        <taxon>Bacteria</taxon>
        <taxon>Bacillati</taxon>
        <taxon>Chloroflexota</taxon>
        <taxon>Ktedonobacteria</taxon>
        <taxon>Ktedonobacterales</taxon>
        <taxon>Dictyobacteraceae</taxon>
        <taxon>Dictyobacter</taxon>
    </lineage>
</organism>
<dbReference type="PANTHER" id="PTHR44688:SF25">
    <property type="entry name" value="HTH LUXR-TYPE DOMAIN-CONTAINING PROTEIN"/>
    <property type="match status" value="1"/>
</dbReference>
<dbReference type="SUPFAM" id="SSF52540">
    <property type="entry name" value="P-loop containing nucleoside triphosphate hydrolases"/>
    <property type="match status" value="1"/>
</dbReference>
<dbReference type="Pfam" id="PF00196">
    <property type="entry name" value="GerE"/>
    <property type="match status" value="1"/>
</dbReference>
<dbReference type="Gene3D" id="1.25.40.10">
    <property type="entry name" value="Tetratricopeptide repeat domain"/>
    <property type="match status" value="1"/>
</dbReference>
<dbReference type="Proteomes" id="UP001344906">
    <property type="component" value="Unassembled WGS sequence"/>
</dbReference>
<sequence>MERGSQDPQIITTKLTIPPYYLKKIIPRDHVYTTLDAGLQRPLLLVTAPAGFGKTTVVSEWIRQRQLPAAWVSLDPSDNDIVRFWRYILTALSRFLPELNDLVASWQGEQEGHGIETILTRFINSAITLSEDIVLVLDDYHTICTPAIHQSVTFLLEHLPTRLHIVLLTRRDPPLPLARLRVQGKLVELRTQDLRFTDEETSIFLTQAMNLNLSPDDAIALRKHTEGWIAGLQLAAISLQGRSGNGTKDSMEQFLKSFTGINRNILHYLTDEVLQQLPEHIQTFLLQTSILERLNASLCNAVTGNTDGEMMLEWLEQNNLFLNALDHQQYWYRYDQLFLELLRHRLKQKYPALLPELHHRAATWYAQQGMDIDVIKHAILAEDLELAVRLIERHACHFIQRGEESLVRMWLSNLPETLIASNPMLSLLQAYTAFLQARMDVYEQALTRATRLWQKDKQHRYMLGRVYDLRARVALYCGDGPQVIQYAQQTLDFVDEDGSSPFYCSTMLHLGAGHLLQGELAQAAHYLSESYRLGQKYGYTTVALAAAVYHGLLQRAQGNLRTAVQTFQQICGEAQTIVSWPVIAAHVYLADIYREWNELANAQEHIQQARLLSLQATDEGHMAAELYMVEARLAWLQEEHEQAMTLLVQAEHSSQRFGPNPTFLARVAELRMHFLLVQRDLNTARQWQTQYAPPLTNDMFLYERECWLMAQARLLIAQEEGRQAVQLLDPAYQQAHQQGRDQRELELLLLLTLAYHIEGDTQHTLQKLEQALLLGEAGAYMRSFVDEGAVMIALLTELYSRYQRHSSTETIHSSPGYIYTLLSSVGTETQPPRWLISQENEDEMIDKLSEREYMVLALIAEGLSNQEIAQKLVVTVSTIKTHLNNIYAKLHVHTRLQAVTRAYDLGVLRRSEVDTEPLSPPRPLS</sequence>
<dbReference type="Gene3D" id="1.10.10.10">
    <property type="entry name" value="Winged helix-like DNA-binding domain superfamily/Winged helix DNA-binding domain"/>
    <property type="match status" value="1"/>
</dbReference>
<dbReference type="PROSITE" id="PS50043">
    <property type="entry name" value="HTH_LUXR_2"/>
    <property type="match status" value="1"/>
</dbReference>
<dbReference type="Gene3D" id="3.40.50.300">
    <property type="entry name" value="P-loop containing nucleotide triphosphate hydrolases"/>
    <property type="match status" value="1"/>
</dbReference>
<keyword evidence="1" id="KW-0805">Transcription regulation</keyword>
<dbReference type="InterPro" id="IPR059106">
    <property type="entry name" value="WHD_MalT"/>
</dbReference>
<dbReference type="CDD" id="cd06170">
    <property type="entry name" value="LuxR_C_like"/>
    <property type="match status" value="1"/>
</dbReference>
<evidence type="ECO:0000259" key="4">
    <source>
        <dbReference type="PROSITE" id="PS50043"/>
    </source>
</evidence>
<name>A0ABQ6FY01_9CHLR</name>
<feature type="domain" description="HTH luxR-type" evidence="4">
    <location>
        <begin position="841"/>
        <end position="906"/>
    </location>
</feature>